<dbReference type="AlphaFoldDB" id="A0AAN5CEK5"/>
<name>A0AAN5CEK5_9BILA</name>
<protein>
    <recommendedName>
        <fullName evidence="3">NAD(P)H-hydrate epimerase</fullName>
    </recommendedName>
</protein>
<dbReference type="Proteomes" id="UP001328107">
    <property type="component" value="Unassembled WGS sequence"/>
</dbReference>
<keyword evidence="2" id="KW-1185">Reference proteome</keyword>
<evidence type="ECO:0000313" key="2">
    <source>
        <dbReference type="Proteomes" id="UP001328107"/>
    </source>
</evidence>
<dbReference type="GO" id="GO:0052856">
    <property type="term" value="F:NAD(P)HX epimerase activity"/>
    <property type="evidence" value="ECO:0007669"/>
    <property type="project" value="TreeGrafter"/>
</dbReference>
<dbReference type="PANTHER" id="PTHR13232:SF10">
    <property type="entry name" value="NAD(P)H-HYDRATE EPIMERASE"/>
    <property type="match status" value="1"/>
</dbReference>
<organism evidence="1 2">
    <name type="scientific">Pristionchus mayeri</name>
    <dbReference type="NCBI Taxonomy" id="1317129"/>
    <lineage>
        <taxon>Eukaryota</taxon>
        <taxon>Metazoa</taxon>
        <taxon>Ecdysozoa</taxon>
        <taxon>Nematoda</taxon>
        <taxon>Chromadorea</taxon>
        <taxon>Rhabditida</taxon>
        <taxon>Rhabditina</taxon>
        <taxon>Diplogasteromorpha</taxon>
        <taxon>Diplogasteroidea</taxon>
        <taxon>Neodiplogasteridae</taxon>
        <taxon>Pristionchus</taxon>
    </lineage>
</organism>
<proteinExistence type="predicted"/>
<comment type="caution">
    <text evidence="1">The sequence shown here is derived from an EMBL/GenBank/DDBJ whole genome shotgun (WGS) entry which is preliminary data.</text>
</comment>
<reference evidence="2" key="1">
    <citation type="submission" date="2022-10" db="EMBL/GenBank/DDBJ databases">
        <title>Genome assembly of Pristionchus species.</title>
        <authorList>
            <person name="Yoshida K."/>
            <person name="Sommer R.J."/>
        </authorList>
    </citation>
    <scope>NUCLEOTIDE SEQUENCE [LARGE SCALE GENOMIC DNA]</scope>
    <source>
        <strain evidence="2">RS5460</strain>
    </source>
</reference>
<accession>A0AAN5CEK5</accession>
<evidence type="ECO:0008006" key="3">
    <source>
        <dbReference type="Google" id="ProtNLM"/>
    </source>
</evidence>
<dbReference type="GO" id="GO:0005739">
    <property type="term" value="C:mitochondrion"/>
    <property type="evidence" value="ECO:0007669"/>
    <property type="project" value="TreeGrafter"/>
</dbReference>
<dbReference type="PANTHER" id="PTHR13232">
    <property type="entry name" value="NAD(P)H-HYDRATE EPIMERASE"/>
    <property type="match status" value="1"/>
</dbReference>
<sequence length="118" mass="13855">MSAERVDEVNEALIDMAKDDGRDKLDEGWALRSMKKAAPYSVNAKKFVENKFNDGMENGRKMDPAEAERLMKLDINIKPYERMNAHQIRLLSSDYMEEEIEEDEEYEVEFIDNFGRQK</sequence>
<dbReference type="InterPro" id="IPR032976">
    <property type="entry name" value="YJEFN_prot_NAXE-like"/>
</dbReference>
<gene>
    <name evidence="1" type="ORF">PMAYCL1PPCAC_10249</name>
</gene>
<evidence type="ECO:0000313" key="1">
    <source>
        <dbReference type="EMBL" id="GMR40054.1"/>
    </source>
</evidence>
<dbReference type="EMBL" id="BTRK01000003">
    <property type="protein sequence ID" value="GMR40054.1"/>
    <property type="molecule type" value="Genomic_DNA"/>
</dbReference>